<accession>A0ABT1FCH3</accession>
<gene>
    <name evidence="1" type="ORF">NC595_13430</name>
</gene>
<evidence type="ECO:0000313" key="1">
    <source>
        <dbReference type="EMBL" id="MCP1375049.1"/>
    </source>
</evidence>
<proteinExistence type="predicted"/>
<evidence type="ECO:0008006" key="3">
    <source>
        <dbReference type="Google" id="ProtNLM"/>
    </source>
</evidence>
<reference evidence="1 2" key="1">
    <citation type="submission" date="2022-06" db="EMBL/GenBank/DDBJ databases">
        <title>Dyella sp. Sa strain:Sa Genome sequencing.</title>
        <authorList>
            <person name="Park S."/>
        </authorList>
    </citation>
    <scope>NUCLEOTIDE SEQUENCE [LARGE SCALE GENOMIC DNA]</scope>
    <source>
        <strain evidence="1 2">Sa</strain>
    </source>
</reference>
<protein>
    <recommendedName>
        <fullName evidence="3">HEPN domain-containing protein</fullName>
    </recommendedName>
</protein>
<dbReference type="Gene3D" id="1.20.120.330">
    <property type="entry name" value="Nucleotidyltransferases domain 2"/>
    <property type="match status" value="1"/>
</dbReference>
<comment type="caution">
    <text evidence="1">The sequence shown here is derived from an EMBL/GenBank/DDBJ whole genome shotgun (WGS) entry which is preliminary data.</text>
</comment>
<organism evidence="1 2">
    <name type="scientific">Dyella lutea</name>
    <dbReference type="NCBI Taxonomy" id="2950441"/>
    <lineage>
        <taxon>Bacteria</taxon>
        <taxon>Pseudomonadati</taxon>
        <taxon>Pseudomonadota</taxon>
        <taxon>Gammaproteobacteria</taxon>
        <taxon>Lysobacterales</taxon>
        <taxon>Rhodanobacteraceae</taxon>
        <taxon>Dyella</taxon>
    </lineage>
</organism>
<name>A0ABT1FCH3_9GAMM</name>
<evidence type="ECO:0000313" key="2">
    <source>
        <dbReference type="Proteomes" id="UP001204615"/>
    </source>
</evidence>
<sequence length="203" mass="23088">MSDGAKFESLLDREFRWPRKGDRAFIQSTSRPQNALIEPYAHSRLVMMMAGYKKAADLMVERGEADRFDRDELVYPIIFNYRQFIELSLKYLIATYGSTVGVEAIWNKHDLDVLWKAFTKLLDGYGCKDVEETDPVVAEIIAEFSKVDPASFSYRYPVDTKGNPIPLAYEELDLTALADVMKALEGYFNGCDGYFDSLQGAES</sequence>
<dbReference type="RefSeq" id="WP_253567239.1">
    <property type="nucleotide sequence ID" value="NZ_JAMZEK010000003.1"/>
</dbReference>
<dbReference type="Proteomes" id="UP001204615">
    <property type="component" value="Unassembled WGS sequence"/>
</dbReference>
<keyword evidence="2" id="KW-1185">Reference proteome</keyword>
<dbReference type="EMBL" id="JAMZEK010000003">
    <property type="protein sequence ID" value="MCP1375049.1"/>
    <property type="molecule type" value="Genomic_DNA"/>
</dbReference>